<dbReference type="InterPro" id="IPR000182">
    <property type="entry name" value="GNAT_dom"/>
</dbReference>
<protein>
    <submittedName>
        <fullName evidence="2">GNAT family N-acetyltransferase</fullName>
    </submittedName>
</protein>
<dbReference type="PROSITE" id="PS51186">
    <property type="entry name" value="GNAT"/>
    <property type="match status" value="1"/>
</dbReference>
<sequence>MRTINFTREHMADARELALLCYGEERSRVPVLPGAAELPDLTYFADNGLGVAAYEDGKMLGFLCCTEPFDHAFGSTDARGVFSPMGANAAVTQDRDKIYAAMYQHAAQKWVKAGAVSHGICLYAHEEAAQQQFFRYGFGLRCIDAIRTMEPIVCNLNEGYEMEELTGETIDTAYPLEVMLNRHFYSSPLFMNRPLASREVFCSTFTADQGRCFLTKYKGKPCAYLMISQSGETCITEIPEYLHITGAYCLPEYRGRGVFQNLLSYAVNLLKKEGYTCLGVDYESLNPAAYAFWQKYFAAYTHGLVRRIDEHILQVL</sequence>
<dbReference type="Proteomes" id="UP001600943">
    <property type="component" value="Unassembled WGS sequence"/>
</dbReference>
<feature type="domain" description="N-acetyltransferase" evidence="1">
    <location>
        <begin position="144"/>
        <end position="316"/>
    </location>
</feature>
<accession>A0ABQ0BCM9</accession>
<dbReference type="CDD" id="cd04301">
    <property type="entry name" value="NAT_SF"/>
    <property type="match status" value="1"/>
</dbReference>
<organism evidence="2 3">
    <name type="scientific">Blautia hominis</name>
    <dbReference type="NCBI Taxonomy" id="2025493"/>
    <lineage>
        <taxon>Bacteria</taxon>
        <taxon>Bacillati</taxon>
        <taxon>Bacillota</taxon>
        <taxon>Clostridia</taxon>
        <taxon>Lachnospirales</taxon>
        <taxon>Lachnospiraceae</taxon>
        <taxon>Blautia</taxon>
    </lineage>
</organism>
<proteinExistence type="predicted"/>
<dbReference type="InterPro" id="IPR016181">
    <property type="entry name" value="Acyl_CoA_acyltransferase"/>
</dbReference>
<keyword evidence="3" id="KW-1185">Reference proteome</keyword>
<dbReference type="RefSeq" id="WP_390406659.1">
    <property type="nucleotide sequence ID" value="NZ_BAABYW010000001.1"/>
</dbReference>
<name>A0ABQ0BCM9_9FIRM</name>
<dbReference type="EMBL" id="BAABYW010000001">
    <property type="protein sequence ID" value="GAA6409164.1"/>
    <property type="molecule type" value="Genomic_DNA"/>
</dbReference>
<evidence type="ECO:0000313" key="2">
    <source>
        <dbReference type="EMBL" id="GAA6409164.1"/>
    </source>
</evidence>
<reference evidence="2 3" key="1">
    <citation type="submission" date="2024-04" db="EMBL/GenBank/DDBJ databases">
        <title>Defined microbial consortia suppress multidrug-resistant proinflammatory Enterobacteriaceae via ecological control.</title>
        <authorList>
            <person name="Furuichi M."/>
            <person name="Kawaguchi T."/>
            <person name="Pust M."/>
            <person name="Yasuma K."/>
            <person name="Plichta D."/>
            <person name="Hasegawa N."/>
            <person name="Ohya T."/>
            <person name="Bhattarai S."/>
            <person name="Sasajima S."/>
            <person name="Aoto Y."/>
            <person name="Tuganbaev T."/>
            <person name="Yaginuma M."/>
            <person name="Ueda M."/>
            <person name="Okahashi N."/>
            <person name="Amafuji K."/>
            <person name="Kiridooshi Y."/>
            <person name="Sugita K."/>
            <person name="Strazar M."/>
            <person name="Skelly A."/>
            <person name="Suda W."/>
            <person name="Hattori M."/>
            <person name="Nakamoto N."/>
            <person name="Caballero S."/>
            <person name="Norman J."/>
            <person name="Olle B."/>
            <person name="Tanoue T."/>
            <person name="Arita M."/>
            <person name="Bucci V."/>
            <person name="Atarashi K."/>
            <person name="Xavier R."/>
            <person name="Honda K."/>
        </authorList>
    </citation>
    <scope>NUCLEOTIDE SEQUENCE [LARGE SCALE GENOMIC DNA]</scope>
    <source>
        <strain evidence="3">k04-0078-D8-1</strain>
    </source>
</reference>
<dbReference type="Gene3D" id="3.40.630.30">
    <property type="match status" value="1"/>
</dbReference>
<evidence type="ECO:0000313" key="3">
    <source>
        <dbReference type="Proteomes" id="UP001600943"/>
    </source>
</evidence>
<gene>
    <name evidence="2" type="ORF">K040078D81_32810</name>
</gene>
<comment type="caution">
    <text evidence="2">The sequence shown here is derived from an EMBL/GenBank/DDBJ whole genome shotgun (WGS) entry which is preliminary data.</text>
</comment>
<dbReference type="Pfam" id="PF00583">
    <property type="entry name" value="Acetyltransf_1"/>
    <property type="match status" value="1"/>
</dbReference>
<evidence type="ECO:0000259" key="1">
    <source>
        <dbReference type="PROSITE" id="PS51186"/>
    </source>
</evidence>
<dbReference type="SUPFAM" id="SSF55729">
    <property type="entry name" value="Acyl-CoA N-acyltransferases (Nat)"/>
    <property type="match status" value="1"/>
</dbReference>